<dbReference type="EMBL" id="DRLD01000172">
    <property type="protein sequence ID" value="HED10270.1"/>
    <property type="molecule type" value="Genomic_DNA"/>
</dbReference>
<dbReference type="Pfam" id="PF00881">
    <property type="entry name" value="Nitroreductase"/>
    <property type="match status" value="1"/>
</dbReference>
<dbReference type="PANTHER" id="PTHR43673">
    <property type="entry name" value="NAD(P)H NITROREDUCTASE YDGI-RELATED"/>
    <property type="match status" value="1"/>
</dbReference>
<protein>
    <recommendedName>
        <fullName evidence="3">Nitroreductase domain-containing protein</fullName>
    </recommendedName>
</protein>
<evidence type="ECO:0000256" key="2">
    <source>
        <dbReference type="ARBA" id="ARBA00023002"/>
    </source>
</evidence>
<dbReference type="InterPro" id="IPR000415">
    <property type="entry name" value="Nitroreductase-like"/>
</dbReference>
<comment type="caution">
    <text evidence="4">The sequence shown here is derived from an EMBL/GenBank/DDBJ whole genome shotgun (WGS) entry which is preliminary data.</text>
</comment>
<keyword evidence="2" id="KW-0560">Oxidoreductase</keyword>
<evidence type="ECO:0000313" key="4">
    <source>
        <dbReference type="EMBL" id="HED10270.1"/>
    </source>
</evidence>
<dbReference type="PANTHER" id="PTHR43673:SF10">
    <property type="entry name" value="NADH DEHYDROGENASE_NAD(P)H NITROREDUCTASE XCC3605-RELATED"/>
    <property type="match status" value="1"/>
</dbReference>
<dbReference type="AlphaFoldDB" id="A0A7V1LLN5"/>
<dbReference type="InterPro" id="IPR029479">
    <property type="entry name" value="Nitroreductase"/>
</dbReference>
<dbReference type="Gene3D" id="3.40.109.10">
    <property type="entry name" value="NADH Oxidase"/>
    <property type="match status" value="1"/>
</dbReference>
<dbReference type="Proteomes" id="UP000886005">
    <property type="component" value="Unassembled WGS sequence"/>
</dbReference>
<comment type="similarity">
    <text evidence="1">Belongs to the nitroreductase family.</text>
</comment>
<name>A0A7V1LLN5_CALAY</name>
<sequence>MLAQQTLQLIKTRRTCRSFDKFTDISEKKLNNILEAAIWAPLSIYQLQERKFIVLKGQAREKAATVIVDDPTILKYMRYMYDHQPWGRDEAWENKAIEFAADLGAAPVMVLALTQKNANRHKMEHNLATMWCAAQNMMLQAHAEGLDSGVVTFASEKVKKQLVELTGLNAEKWEPVYILNVGESREDPPPMERHRENVIIVKEK</sequence>
<feature type="domain" description="Nitroreductase" evidence="3">
    <location>
        <begin position="10"/>
        <end position="182"/>
    </location>
</feature>
<reference evidence="4" key="1">
    <citation type="journal article" date="2020" name="mSystems">
        <title>Genome- and Community-Level Interaction Insights into Carbon Utilization and Element Cycling Functions of Hydrothermarchaeota in Hydrothermal Sediment.</title>
        <authorList>
            <person name="Zhou Z."/>
            <person name="Liu Y."/>
            <person name="Xu W."/>
            <person name="Pan J."/>
            <person name="Luo Z.H."/>
            <person name="Li M."/>
        </authorList>
    </citation>
    <scope>NUCLEOTIDE SEQUENCE [LARGE SCALE GENOMIC DNA]</scope>
    <source>
        <strain evidence="4">HyVt-456</strain>
    </source>
</reference>
<dbReference type="GO" id="GO:0016491">
    <property type="term" value="F:oxidoreductase activity"/>
    <property type="evidence" value="ECO:0007669"/>
    <property type="project" value="UniProtKB-KW"/>
</dbReference>
<dbReference type="CDD" id="cd02062">
    <property type="entry name" value="Nitro_FMN_reductase"/>
    <property type="match status" value="1"/>
</dbReference>
<gene>
    <name evidence="4" type="ORF">ENJ10_06250</name>
</gene>
<evidence type="ECO:0000256" key="1">
    <source>
        <dbReference type="ARBA" id="ARBA00007118"/>
    </source>
</evidence>
<proteinExistence type="inferred from homology"/>
<evidence type="ECO:0000259" key="3">
    <source>
        <dbReference type="Pfam" id="PF00881"/>
    </source>
</evidence>
<dbReference type="SUPFAM" id="SSF55469">
    <property type="entry name" value="FMN-dependent nitroreductase-like"/>
    <property type="match status" value="1"/>
</dbReference>
<organism evidence="4">
    <name type="scientific">Caldithrix abyssi</name>
    <dbReference type="NCBI Taxonomy" id="187145"/>
    <lineage>
        <taxon>Bacteria</taxon>
        <taxon>Pseudomonadati</taxon>
        <taxon>Calditrichota</taxon>
        <taxon>Calditrichia</taxon>
        <taxon>Calditrichales</taxon>
        <taxon>Calditrichaceae</taxon>
        <taxon>Caldithrix</taxon>
    </lineage>
</organism>
<accession>A0A7V1LLN5</accession>